<protein>
    <submittedName>
        <fullName evidence="1">Uncharacterized protein</fullName>
    </submittedName>
</protein>
<sequence length="111" mass="12396">MKIKPGDTVMQQIHTSLEGPSSKVMDLNLVSRKDEKANHTMVDESTIRFSGILTECKSNLESIMDPVNNALCKASGYFAWDKTKVDFGFWGLVCRLWLQSPLAQGARVFEG</sequence>
<proteinExistence type="predicted"/>
<name>A0ABR2FDN8_9ROSI</name>
<gene>
    <name evidence="1" type="ORF">V6N12_069340</name>
</gene>
<evidence type="ECO:0000313" key="2">
    <source>
        <dbReference type="Proteomes" id="UP001472677"/>
    </source>
</evidence>
<organism evidence="1 2">
    <name type="scientific">Hibiscus sabdariffa</name>
    <name type="common">roselle</name>
    <dbReference type="NCBI Taxonomy" id="183260"/>
    <lineage>
        <taxon>Eukaryota</taxon>
        <taxon>Viridiplantae</taxon>
        <taxon>Streptophyta</taxon>
        <taxon>Embryophyta</taxon>
        <taxon>Tracheophyta</taxon>
        <taxon>Spermatophyta</taxon>
        <taxon>Magnoliopsida</taxon>
        <taxon>eudicotyledons</taxon>
        <taxon>Gunneridae</taxon>
        <taxon>Pentapetalae</taxon>
        <taxon>rosids</taxon>
        <taxon>malvids</taxon>
        <taxon>Malvales</taxon>
        <taxon>Malvaceae</taxon>
        <taxon>Malvoideae</taxon>
        <taxon>Hibiscus</taxon>
    </lineage>
</organism>
<comment type="caution">
    <text evidence="1">The sequence shown here is derived from an EMBL/GenBank/DDBJ whole genome shotgun (WGS) entry which is preliminary data.</text>
</comment>
<dbReference type="Proteomes" id="UP001472677">
    <property type="component" value="Unassembled WGS sequence"/>
</dbReference>
<dbReference type="EMBL" id="JBBPBM010000006">
    <property type="protein sequence ID" value="KAK8579005.1"/>
    <property type="molecule type" value="Genomic_DNA"/>
</dbReference>
<reference evidence="1 2" key="1">
    <citation type="journal article" date="2024" name="G3 (Bethesda)">
        <title>Genome assembly of Hibiscus sabdariffa L. provides insights into metabolisms of medicinal natural products.</title>
        <authorList>
            <person name="Kim T."/>
        </authorList>
    </citation>
    <scope>NUCLEOTIDE SEQUENCE [LARGE SCALE GENOMIC DNA]</scope>
    <source>
        <strain evidence="1">TK-2024</strain>
        <tissue evidence="1">Old leaves</tissue>
    </source>
</reference>
<evidence type="ECO:0000313" key="1">
    <source>
        <dbReference type="EMBL" id="KAK8579005.1"/>
    </source>
</evidence>
<keyword evidence="2" id="KW-1185">Reference proteome</keyword>
<accession>A0ABR2FDN8</accession>